<sequence>MFTTGVNPLIQQWMVATTTQQFASFIPTITVSEGEVAHFLVYQSAGPQSAGAQRRARSGVKKVSSSAAEAASSASTAQSSTQESLSKYGWHFLNALLA</sequence>
<dbReference type="EMBL" id="JAIWYP010000007">
    <property type="protein sequence ID" value="KAH3794234.1"/>
    <property type="molecule type" value="Genomic_DNA"/>
</dbReference>
<evidence type="ECO:0000313" key="2">
    <source>
        <dbReference type="Proteomes" id="UP000828390"/>
    </source>
</evidence>
<gene>
    <name evidence="1" type="ORF">DPMN_147765</name>
</gene>
<name>A0A9D4FAI1_DREPO</name>
<organism evidence="1 2">
    <name type="scientific">Dreissena polymorpha</name>
    <name type="common">Zebra mussel</name>
    <name type="synonym">Mytilus polymorpha</name>
    <dbReference type="NCBI Taxonomy" id="45954"/>
    <lineage>
        <taxon>Eukaryota</taxon>
        <taxon>Metazoa</taxon>
        <taxon>Spiralia</taxon>
        <taxon>Lophotrochozoa</taxon>
        <taxon>Mollusca</taxon>
        <taxon>Bivalvia</taxon>
        <taxon>Autobranchia</taxon>
        <taxon>Heteroconchia</taxon>
        <taxon>Euheterodonta</taxon>
        <taxon>Imparidentia</taxon>
        <taxon>Neoheterodontei</taxon>
        <taxon>Myida</taxon>
        <taxon>Dreissenoidea</taxon>
        <taxon>Dreissenidae</taxon>
        <taxon>Dreissena</taxon>
    </lineage>
</organism>
<accession>A0A9D4FAI1</accession>
<reference evidence="1" key="1">
    <citation type="journal article" date="2019" name="bioRxiv">
        <title>The Genome of the Zebra Mussel, Dreissena polymorpha: A Resource for Invasive Species Research.</title>
        <authorList>
            <person name="McCartney M.A."/>
            <person name="Auch B."/>
            <person name="Kono T."/>
            <person name="Mallez S."/>
            <person name="Zhang Y."/>
            <person name="Obille A."/>
            <person name="Becker A."/>
            <person name="Abrahante J.E."/>
            <person name="Garbe J."/>
            <person name="Badalamenti J.P."/>
            <person name="Herman A."/>
            <person name="Mangelson H."/>
            <person name="Liachko I."/>
            <person name="Sullivan S."/>
            <person name="Sone E.D."/>
            <person name="Koren S."/>
            <person name="Silverstein K.A.T."/>
            <person name="Beckman K.B."/>
            <person name="Gohl D.M."/>
        </authorList>
    </citation>
    <scope>NUCLEOTIDE SEQUENCE</scope>
    <source>
        <strain evidence="1">Duluth1</strain>
        <tissue evidence="1">Whole animal</tissue>
    </source>
</reference>
<keyword evidence="2" id="KW-1185">Reference proteome</keyword>
<dbReference type="Proteomes" id="UP000828390">
    <property type="component" value="Unassembled WGS sequence"/>
</dbReference>
<reference evidence="1" key="2">
    <citation type="submission" date="2020-11" db="EMBL/GenBank/DDBJ databases">
        <authorList>
            <person name="McCartney M.A."/>
            <person name="Auch B."/>
            <person name="Kono T."/>
            <person name="Mallez S."/>
            <person name="Becker A."/>
            <person name="Gohl D.M."/>
            <person name="Silverstein K.A.T."/>
            <person name="Koren S."/>
            <person name="Bechman K.B."/>
            <person name="Herman A."/>
            <person name="Abrahante J.E."/>
            <person name="Garbe J."/>
        </authorList>
    </citation>
    <scope>NUCLEOTIDE SEQUENCE</scope>
    <source>
        <strain evidence="1">Duluth1</strain>
        <tissue evidence="1">Whole animal</tissue>
    </source>
</reference>
<dbReference type="AlphaFoldDB" id="A0A9D4FAI1"/>
<proteinExistence type="predicted"/>
<evidence type="ECO:0000313" key="1">
    <source>
        <dbReference type="EMBL" id="KAH3794234.1"/>
    </source>
</evidence>
<protein>
    <submittedName>
        <fullName evidence="1">Uncharacterized protein</fullName>
    </submittedName>
</protein>
<comment type="caution">
    <text evidence="1">The sequence shown here is derived from an EMBL/GenBank/DDBJ whole genome shotgun (WGS) entry which is preliminary data.</text>
</comment>